<feature type="compositionally biased region" description="Low complexity" evidence="1">
    <location>
        <begin position="175"/>
        <end position="186"/>
    </location>
</feature>
<evidence type="ECO:0000259" key="2">
    <source>
        <dbReference type="Pfam" id="PF25534"/>
    </source>
</evidence>
<feature type="region of interest" description="Disordered" evidence="1">
    <location>
        <begin position="156"/>
        <end position="199"/>
    </location>
</feature>
<dbReference type="OrthoDB" id="3364132at2759"/>
<organism evidence="3 4">
    <name type="scientific">Ascobolus immersus RN42</name>
    <dbReference type="NCBI Taxonomy" id="1160509"/>
    <lineage>
        <taxon>Eukaryota</taxon>
        <taxon>Fungi</taxon>
        <taxon>Dikarya</taxon>
        <taxon>Ascomycota</taxon>
        <taxon>Pezizomycotina</taxon>
        <taxon>Pezizomycetes</taxon>
        <taxon>Pezizales</taxon>
        <taxon>Ascobolaceae</taxon>
        <taxon>Ascobolus</taxon>
    </lineage>
</organism>
<evidence type="ECO:0000313" key="4">
    <source>
        <dbReference type="Proteomes" id="UP000275078"/>
    </source>
</evidence>
<dbReference type="EMBL" id="ML119672">
    <property type="protein sequence ID" value="RPA82316.1"/>
    <property type="molecule type" value="Genomic_DNA"/>
</dbReference>
<reference evidence="3 4" key="1">
    <citation type="journal article" date="2018" name="Nat. Ecol. Evol.">
        <title>Pezizomycetes genomes reveal the molecular basis of ectomycorrhizal truffle lifestyle.</title>
        <authorList>
            <person name="Murat C."/>
            <person name="Payen T."/>
            <person name="Noel B."/>
            <person name="Kuo A."/>
            <person name="Morin E."/>
            <person name="Chen J."/>
            <person name="Kohler A."/>
            <person name="Krizsan K."/>
            <person name="Balestrini R."/>
            <person name="Da Silva C."/>
            <person name="Montanini B."/>
            <person name="Hainaut M."/>
            <person name="Levati E."/>
            <person name="Barry K.W."/>
            <person name="Belfiori B."/>
            <person name="Cichocki N."/>
            <person name="Clum A."/>
            <person name="Dockter R.B."/>
            <person name="Fauchery L."/>
            <person name="Guy J."/>
            <person name="Iotti M."/>
            <person name="Le Tacon F."/>
            <person name="Lindquist E.A."/>
            <person name="Lipzen A."/>
            <person name="Malagnac F."/>
            <person name="Mello A."/>
            <person name="Molinier V."/>
            <person name="Miyauchi S."/>
            <person name="Poulain J."/>
            <person name="Riccioni C."/>
            <person name="Rubini A."/>
            <person name="Sitrit Y."/>
            <person name="Splivallo R."/>
            <person name="Traeger S."/>
            <person name="Wang M."/>
            <person name="Zifcakova L."/>
            <person name="Wipf D."/>
            <person name="Zambonelli A."/>
            <person name="Paolocci F."/>
            <person name="Nowrousian M."/>
            <person name="Ottonello S."/>
            <person name="Baldrian P."/>
            <person name="Spatafora J.W."/>
            <person name="Henrissat B."/>
            <person name="Nagy L.G."/>
            <person name="Aury J.M."/>
            <person name="Wincker P."/>
            <person name="Grigoriev I.V."/>
            <person name="Bonfante P."/>
            <person name="Martin F.M."/>
        </authorList>
    </citation>
    <scope>NUCLEOTIDE SEQUENCE [LARGE SCALE GENOMIC DNA]</scope>
    <source>
        <strain evidence="3 4">RN42</strain>
    </source>
</reference>
<keyword evidence="4" id="KW-1185">Reference proteome</keyword>
<dbReference type="InterPro" id="IPR057678">
    <property type="entry name" value="DUF7918"/>
</dbReference>
<feature type="domain" description="DUF7918" evidence="2">
    <location>
        <begin position="25"/>
        <end position="225"/>
    </location>
</feature>
<name>A0A3N4IA28_ASCIM</name>
<protein>
    <recommendedName>
        <fullName evidence="2">DUF7918 domain-containing protein</fullName>
    </recommendedName>
</protein>
<dbReference type="STRING" id="1160509.A0A3N4IA28"/>
<gene>
    <name evidence="3" type="ORF">BJ508DRAFT_325586</name>
</gene>
<dbReference type="Proteomes" id="UP000275078">
    <property type="component" value="Unassembled WGS sequence"/>
</dbReference>
<evidence type="ECO:0000313" key="3">
    <source>
        <dbReference type="EMBL" id="RPA82316.1"/>
    </source>
</evidence>
<proteinExistence type="predicted"/>
<dbReference type="AlphaFoldDB" id="A0A3N4IA28"/>
<evidence type="ECO:0000256" key="1">
    <source>
        <dbReference type="SAM" id="MobiDB-lite"/>
    </source>
</evidence>
<accession>A0A3N4IA28</accession>
<dbReference type="Pfam" id="PF25534">
    <property type="entry name" value="DUF7918"/>
    <property type="match status" value="1"/>
</dbReference>
<sequence length="319" mass="35189">MVEFNGFTFAVETVHGALSEHAFPDPQPPNTKTAYLETPPPDQPQAFKIRITPTHPLKFNKTVGWLFNLRLDGVSNAWWYQVSSDIRPDGFVFEGIHISTLDRSQAVCKEMLFCALETVEGGETEDTTVDYDNLGTISLDFVELAAYRPLAAQNTPLSNERGFVNGPVSEKKTKGTSSSHSTTTGEVLGKPEQAKFTGTTKGPTFTLHYLYRSRGALQSLGIIPTPITEDQPIQRQPKQEQRNAPNELRADARIKMEGRGQVIDLTSIKDEPPAKEDVKKEGPASVIDLTGVKEEVKTSSRAVVAMMVDLTREESVEPV</sequence>